<evidence type="ECO:0000313" key="2">
    <source>
        <dbReference type="Proteomes" id="UP001150603"/>
    </source>
</evidence>
<dbReference type="Proteomes" id="UP001150603">
    <property type="component" value="Unassembled WGS sequence"/>
</dbReference>
<reference evidence="1" key="1">
    <citation type="submission" date="2022-07" db="EMBL/GenBank/DDBJ databases">
        <title>Phylogenomic reconstructions and comparative analyses of Kickxellomycotina fungi.</title>
        <authorList>
            <person name="Reynolds N.K."/>
            <person name="Stajich J.E."/>
            <person name="Barry K."/>
            <person name="Grigoriev I.V."/>
            <person name="Crous P."/>
            <person name="Smith M.E."/>
        </authorList>
    </citation>
    <scope>NUCLEOTIDE SEQUENCE</scope>
    <source>
        <strain evidence="1">NRRL 5244</strain>
    </source>
</reference>
<gene>
    <name evidence="1" type="ORF">FBU59_006708</name>
</gene>
<proteinExistence type="predicted"/>
<organism evidence="1 2">
    <name type="scientific">Linderina macrospora</name>
    <dbReference type="NCBI Taxonomy" id="4868"/>
    <lineage>
        <taxon>Eukaryota</taxon>
        <taxon>Fungi</taxon>
        <taxon>Fungi incertae sedis</taxon>
        <taxon>Zoopagomycota</taxon>
        <taxon>Kickxellomycotina</taxon>
        <taxon>Kickxellomycetes</taxon>
        <taxon>Kickxellales</taxon>
        <taxon>Kickxellaceae</taxon>
        <taxon>Linderina</taxon>
    </lineage>
</organism>
<name>A0ACC1IZ48_9FUNG</name>
<accession>A0ACC1IZ48</accession>
<comment type="caution">
    <text evidence="1">The sequence shown here is derived from an EMBL/GenBank/DDBJ whole genome shotgun (WGS) entry which is preliminary data.</text>
</comment>
<sequence length="224" mass="25581">NFEVLDIDIGLLSELKLLPKIPIAFLHDLALYDIKRQIDWDMFEVSPDGEMVFKRLEEIFLQFDDGHATDGHFVADRYNVTFPKATVVKAARTLNTGMAIDNYLRGGQRKTLVLYEDPHTIADAKSIINLICQLKELETLVVDCFSMTRGHIRAPDRDEHFANQAGSFRDIDETFRKVPKEIGAKLTRLDIRSSQNAPLWVGSRGIHVREFSTHIEELDKELGN</sequence>
<keyword evidence="2" id="KW-1185">Reference proteome</keyword>
<feature type="non-terminal residue" evidence="1">
    <location>
        <position position="1"/>
    </location>
</feature>
<dbReference type="EMBL" id="JANBPW010006004">
    <property type="protein sequence ID" value="KAJ1931441.1"/>
    <property type="molecule type" value="Genomic_DNA"/>
</dbReference>
<evidence type="ECO:0000313" key="1">
    <source>
        <dbReference type="EMBL" id="KAJ1931441.1"/>
    </source>
</evidence>
<protein>
    <submittedName>
        <fullName evidence="1">Uncharacterized protein</fullName>
    </submittedName>
</protein>